<dbReference type="InParanoid" id="A0A0C3H1N5"/>
<evidence type="ECO:0000313" key="3">
    <source>
        <dbReference type="Proteomes" id="UP000054321"/>
    </source>
</evidence>
<gene>
    <name evidence="2" type="ORF">OIDMADRAFT_131080</name>
</gene>
<dbReference type="InterPro" id="IPR036291">
    <property type="entry name" value="NAD(P)-bd_dom_sf"/>
</dbReference>
<dbReference type="Pfam" id="PF22917">
    <property type="entry name" value="PRISE"/>
    <property type="match status" value="1"/>
</dbReference>
<dbReference type="AlphaFoldDB" id="A0A0C3H1N5"/>
<dbReference type="CDD" id="cd08948">
    <property type="entry name" value="5beta-POR_like_SDR_a"/>
    <property type="match status" value="1"/>
</dbReference>
<dbReference type="STRING" id="913774.A0A0C3H1N5"/>
<accession>A0A0C3H1N5</accession>
<dbReference type="PANTHER" id="PTHR32487:SF29">
    <property type="entry name" value="NAD-DEPENDENT EPIMERASE_DEHYDRATASE DOMAIN-CONTAINING PROTEIN"/>
    <property type="match status" value="1"/>
</dbReference>
<keyword evidence="3" id="KW-1185">Reference proteome</keyword>
<feature type="domain" description="PRISE-like Rossmann-fold" evidence="1">
    <location>
        <begin position="33"/>
        <end position="311"/>
    </location>
</feature>
<dbReference type="PANTHER" id="PTHR32487">
    <property type="entry name" value="3-OXO-DELTA(4,5)-STEROID 5-BETA-REDUCTASE"/>
    <property type="match status" value="1"/>
</dbReference>
<dbReference type="HOGENOM" id="CLU_030125_1_1_1"/>
<dbReference type="OrthoDB" id="1731983at2759"/>
<dbReference type="Proteomes" id="UP000054321">
    <property type="component" value="Unassembled WGS sequence"/>
</dbReference>
<proteinExistence type="predicted"/>
<reference evidence="3" key="2">
    <citation type="submission" date="2015-01" db="EMBL/GenBank/DDBJ databases">
        <title>Evolutionary Origins and Diversification of the Mycorrhizal Mutualists.</title>
        <authorList>
            <consortium name="DOE Joint Genome Institute"/>
            <consortium name="Mycorrhizal Genomics Consortium"/>
            <person name="Kohler A."/>
            <person name="Kuo A."/>
            <person name="Nagy L.G."/>
            <person name="Floudas D."/>
            <person name="Copeland A."/>
            <person name="Barry K.W."/>
            <person name="Cichocki N."/>
            <person name="Veneault-Fourrey C."/>
            <person name="LaButti K."/>
            <person name="Lindquist E.A."/>
            <person name="Lipzen A."/>
            <person name="Lundell T."/>
            <person name="Morin E."/>
            <person name="Murat C."/>
            <person name="Riley R."/>
            <person name="Ohm R."/>
            <person name="Sun H."/>
            <person name="Tunlid A."/>
            <person name="Henrissat B."/>
            <person name="Grigoriev I.V."/>
            <person name="Hibbett D.S."/>
            <person name="Martin F."/>
        </authorList>
    </citation>
    <scope>NUCLEOTIDE SEQUENCE [LARGE SCALE GENOMIC DNA]</scope>
    <source>
        <strain evidence="3">Zn</strain>
    </source>
</reference>
<organism evidence="2 3">
    <name type="scientific">Oidiodendron maius (strain Zn)</name>
    <dbReference type="NCBI Taxonomy" id="913774"/>
    <lineage>
        <taxon>Eukaryota</taxon>
        <taxon>Fungi</taxon>
        <taxon>Dikarya</taxon>
        <taxon>Ascomycota</taxon>
        <taxon>Pezizomycotina</taxon>
        <taxon>Leotiomycetes</taxon>
        <taxon>Leotiomycetes incertae sedis</taxon>
        <taxon>Myxotrichaceae</taxon>
        <taxon>Oidiodendron</taxon>
    </lineage>
</organism>
<dbReference type="Gene3D" id="3.40.50.720">
    <property type="entry name" value="NAD(P)-binding Rossmann-like Domain"/>
    <property type="match status" value="1"/>
</dbReference>
<dbReference type="SUPFAM" id="SSF51735">
    <property type="entry name" value="NAD(P)-binding Rossmann-fold domains"/>
    <property type="match status" value="1"/>
</dbReference>
<sequence>MESPEASQANVINIKGIFTGLPTFSPSLSGFSAVVVGASGISGQHMLHVLSQSPKRWSKIYALSRSLPHIPENTDGRIIHVPVDLLKGPEAIAAALREAQVKADYVFFLAYLQPPPKPGASLWSNTDEMNAVNSDMLSSFLQSLSLTSLRPRRVVLQTGLKHYGTHLGPTSIPNMESAARLSSPPFPPNFYYKQEDLLFEFCRIHSPSTSWNVIRPSWVLGAVPDAAMNILYPLAIYAVVQRAMGESLDFPGDWDGWDKEQMQSSAMLNGYLSEWAALTAPAANQAFNAADGGAWTWGMFWPILAGWYGVPWNYPVMDESKYKAIETGPAPRGYGPEGKIRYTFSLVDWAQRPEVQAAWARIADQHNIAADPFKDLERIWSPTHLALVTPWAMSVRMDKARKMGWHGYADTLEVVMKTFERFAELKMIPPVPFLSNADASAIYAE</sequence>
<reference evidence="2 3" key="1">
    <citation type="submission" date="2014-04" db="EMBL/GenBank/DDBJ databases">
        <authorList>
            <consortium name="DOE Joint Genome Institute"/>
            <person name="Kuo A."/>
            <person name="Martino E."/>
            <person name="Perotto S."/>
            <person name="Kohler A."/>
            <person name="Nagy L.G."/>
            <person name="Floudas D."/>
            <person name="Copeland A."/>
            <person name="Barry K.W."/>
            <person name="Cichocki N."/>
            <person name="Veneault-Fourrey C."/>
            <person name="LaButti K."/>
            <person name="Lindquist E.A."/>
            <person name="Lipzen A."/>
            <person name="Lundell T."/>
            <person name="Morin E."/>
            <person name="Murat C."/>
            <person name="Sun H."/>
            <person name="Tunlid A."/>
            <person name="Henrissat B."/>
            <person name="Grigoriev I.V."/>
            <person name="Hibbett D.S."/>
            <person name="Martin F."/>
            <person name="Nordberg H.P."/>
            <person name="Cantor M.N."/>
            <person name="Hua S.X."/>
        </authorList>
    </citation>
    <scope>NUCLEOTIDE SEQUENCE [LARGE SCALE GENOMIC DNA]</scope>
    <source>
        <strain evidence="2 3">Zn</strain>
    </source>
</reference>
<dbReference type="InterPro" id="IPR055222">
    <property type="entry name" value="PRISE-like_Rossmann-fold"/>
</dbReference>
<dbReference type="EMBL" id="KN832882">
    <property type="protein sequence ID" value="KIM97274.1"/>
    <property type="molecule type" value="Genomic_DNA"/>
</dbReference>
<evidence type="ECO:0000259" key="1">
    <source>
        <dbReference type="Pfam" id="PF22917"/>
    </source>
</evidence>
<evidence type="ECO:0000313" key="2">
    <source>
        <dbReference type="EMBL" id="KIM97274.1"/>
    </source>
</evidence>
<protein>
    <recommendedName>
        <fullName evidence="1">PRISE-like Rossmann-fold domain-containing protein</fullName>
    </recommendedName>
</protein>
<name>A0A0C3H1N5_OIDMZ</name>